<reference evidence="1" key="2">
    <citation type="submission" date="2020-05" db="EMBL/GenBank/DDBJ databases">
        <authorList>
            <person name="Kim H.-S."/>
            <person name="Proctor R.H."/>
            <person name="Brown D.W."/>
        </authorList>
    </citation>
    <scope>NUCLEOTIDE SEQUENCE</scope>
    <source>
        <strain evidence="1">NRRL 20472</strain>
    </source>
</reference>
<sequence>MNQDHLSSLKQRIGSNSSDFISATLQEAFIRLGLDRLEYQSKTDDQASEIVHISSLDGSQVLIGCDNVTADDITKVQHHERTYQCGAMNDQQPPTLNTDTVGWNTYSKSYTQQTQGPRNAETALPADLGESLSSTFLLCVGTPTVQDIAKCELLGIPVNLALIHPAPYFVKSKTKTPENCPFLLFRLVVAESSPKKRVDGGTIYALDRALRRSAGRQTPVHELVAQVDGTKASPHYNGIDITTGYCFACSN</sequence>
<feature type="non-terminal residue" evidence="1">
    <location>
        <position position="1"/>
    </location>
</feature>
<dbReference type="Proteomes" id="UP000622797">
    <property type="component" value="Unassembled WGS sequence"/>
</dbReference>
<comment type="caution">
    <text evidence="1">The sequence shown here is derived from an EMBL/GenBank/DDBJ whole genome shotgun (WGS) entry which is preliminary data.</text>
</comment>
<protein>
    <submittedName>
        <fullName evidence="1">Uncharacterized protein</fullName>
    </submittedName>
</protein>
<gene>
    <name evidence="1" type="ORF">FSARC_12332</name>
</gene>
<dbReference type="EMBL" id="JABEXW010000838">
    <property type="protein sequence ID" value="KAF4953712.1"/>
    <property type="molecule type" value="Genomic_DNA"/>
</dbReference>
<reference evidence="1" key="1">
    <citation type="journal article" date="2020" name="BMC Genomics">
        <title>Correction to: Identification and distribution of gene clusters required for synthesis of sphingolipid metabolism inhibitors in diverse species of the filamentous fungus Fusarium.</title>
        <authorList>
            <person name="Kim H.S."/>
            <person name="Lohmar J.M."/>
            <person name="Busman M."/>
            <person name="Brown D.W."/>
            <person name="Naumann T.A."/>
            <person name="Divon H.H."/>
            <person name="Lysoe E."/>
            <person name="Uhlig S."/>
            <person name="Proctor R.H."/>
        </authorList>
    </citation>
    <scope>NUCLEOTIDE SEQUENCE</scope>
    <source>
        <strain evidence="1">NRRL 20472</strain>
    </source>
</reference>
<keyword evidence="2" id="KW-1185">Reference proteome</keyword>
<accession>A0A8H4T9Q9</accession>
<evidence type="ECO:0000313" key="2">
    <source>
        <dbReference type="Proteomes" id="UP000622797"/>
    </source>
</evidence>
<evidence type="ECO:0000313" key="1">
    <source>
        <dbReference type="EMBL" id="KAF4953712.1"/>
    </source>
</evidence>
<dbReference type="AlphaFoldDB" id="A0A8H4T9Q9"/>
<organism evidence="1 2">
    <name type="scientific">Fusarium sarcochroum</name>
    <dbReference type="NCBI Taxonomy" id="1208366"/>
    <lineage>
        <taxon>Eukaryota</taxon>
        <taxon>Fungi</taxon>
        <taxon>Dikarya</taxon>
        <taxon>Ascomycota</taxon>
        <taxon>Pezizomycotina</taxon>
        <taxon>Sordariomycetes</taxon>
        <taxon>Hypocreomycetidae</taxon>
        <taxon>Hypocreales</taxon>
        <taxon>Nectriaceae</taxon>
        <taxon>Fusarium</taxon>
        <taxon>Fusarium lateritium species complex</taxon>
    </lineage>
</organism>
<name>A0A8H4T9Q9_9HYPO</name>
<proteinExistence type="predicted"/>